<evidence type="ECO:0000313" key="2">
    <source>
        <dbReference type="Proteomes" id="UP000838878"/>
    </source>
</evidence>
<sequence>MCCDLCRVISYWIIVYNFCFDSSHCKLSIKRRLHTPPLSVCSMSIPGMRAGCVVLAQWLRDRSPCASSAVRSAGK</sequence>
<keyword evidence="2" id="KW-1185">Reference proteome</keyword>
<accession>A0A8J9UWF1</accession>
<proteinExistence type="predicted"/>
<reference evidence="1" key="1">
    <citation type="submission" date="2021-12" db="EMBL/GenBank/DDBJ databases">
        <authorList>
            <person name="Martin H S."/>
        </authorList>
    </citation>
    <scope>NUCLEOTIDE SEQUENCE</scope>
</reference>
<evidence type="ECO:0000313" key="1">
    <source>
        <dbReference type="EMBL" id="CAH0727353.1"/>
    </source>
</evidence>
<dbReference type="EMBL" id="OV170226">
    <property type="protein sequence ID" value="CAH0727353.1"/>
    <property type="molecule type" value="Genomic_DNA"/>
</dbReference>
<dbReference type="AlphaFoldDB" id="A0A8J9UWF1"/>
<name>A0A8J9UWF1_9NEOP</name>
<protein>
    <submittedName>
        <fullName evidence="1">Uncharacterized protein</fullName>
    </submittedName>
</protein>
<feature type="non-terminal residue" evidence="1">
    <location>
        <position position="75"/>
    </location>
</feature>
<dbReference type="Proteomes" id="UP000838878">
    <property type="component" value="Chromosome 6"/>
</dbReference>
<gene>
    <name evidence="1" type="ORF">BINO364_LOCUS12708</name>
</gene>
<organism evidence="1 2">
    <name type="scientific">Brenthis ino</name>
    <name type="common">lesser marbled fritillary</name>
    <dbReference type="NCBI Taxonomy" id="405034"/>
    <lineage>
        <taxon>Eukaryota</taxon>
        <taxon>Metazoa</taxon>
        <taxon>Ecdysozoa</taxon>
        <taxon>Arthropoda</taxon>
        <taxon>Hexapoda</taxon>
        <taxon>Insecta</taxon>
        <taxon>Pterygota</taxon>
        <taxon>Neoptera</taxon>
        <taxon>Endopterygota</taxon>
        <taxon>Lepidoptera</taxon>
        <taxon>Glossata</taxon>
        <taxon>Ditrysia</taxon>
        <taxon>Papilionoidea</taxon>
        <taxon>Nymphalidae</taxon>
        <taxon>Heliconiinae</taxon>
        <taxon>Argynnini</taxon>
        <taxon>Brenthis</taxon>
    </lineage>
</organism>